<dbReference type="InterPro" id="IPR036259">
    <property type="entry name" value="MFS_trans_sf"/>
</dbReference>
<dbReference type="SUPFAM" id="SSF103473">
    <property type="entry name" value="MFS general substrate transporter"/>
    <property type="match status" value="1"/>
</dbReference>
<accession>A0A5J5AZ65</accession>
<proteinExistence type="inferred from homology"/>
<reference evidence="3 4" key="1">
    <citation type="submission" date="2019-09" db="EMBL/GenBank/DDBJ databases">
        <title>A chromosome-level genome assembly of the Chinese tupelo Nyssa sinensis.</title>
        <authorList>
            <person name="Yang X."/>
            <person name="Kang M."/>
            <person name="Yang Y."/>
            <person name="Xiong H."/>
            <person name="Wang M."/>
            <person name="Zhang Z."/>
            <person name="Wang Z."/>
            <person name="Wu H."/>
            <person name="Ma T."/>
            <person name="Liu J."/>
            <person name="Xi Z."/>
        </authorList>
    </citation>
    <scope>NUCLEOTIDE SEQUENCE [LARGE SCALE GENOMIC DNA]</scope>
    <source>
        <strain evidence="3">J267</strain>
        <tissue evidence="3">Leaf</tissue>
    </source>
</reference>
<keyword evidence="4" id="KW-1185">Reference proteome</keyword>
<feature type="domain" description="RIN4 pathogenic type III effector avirulence factor Avr cleavage site" evidence="2">
    <location>
        <begin position="51"/>
        <end position="73"/>
    </location>
</feature>
<evidence type="ECO:0000313" key="3">
    <source>
        <dbReference type="EMBL" id="KAA8535136.1"/>
    </source>
</evidence>
<protein>
    <recommendedName>
        <fullName evidence="2">RIN4 pathogenic type III effector avirulence factor Avr cleavage site domain-containing protein</fullName>
    </recommendedName>
</protein>
<dbReference type="EMBL" id="CM018040">
    <property type="protein sequence ID" value="KAA8535136.1"/>
    <property type="molecule type" value="Genomic_DNA"/>
</dbReference>
<gene>
    <name evidence="3" type="ORF">F0562_030139</name>
</gene>
<evidence type="ECO:0000313" key="4">
    <source>
        <dbReference type="Proteomes" id="UP000325577"/>
    </source>
</evidence>
<name>A0A5J5AZ65_9ASTE</name>
<organism evidence="3 4">
    <name type="scientific">Nyssa sinensis</name>
    <dbReference type="NCBI Taxonomy" id="561372"/>
    <lineage>
        <taxon>Eukaryota</taxon>
        <taxon>Viridiplantae</taxon>
        <taxon>Streptophyta</taxon>
        <taxon>Embryophyta</taxon>
        <taxon>Tracheophyta</taxon>
        <taxon>Spermatophyta</taxon>
        <taxon>Magnoliopsida</taxon>
        <taxon>eudicotyledons</taxon>
        <taxon>Gunneridae</taxon>
        <taxon>Pentapetalae</taxon>
        <taxon>asterids</taxon>
        <taxon>Cornales</taxon>
        <taxon>Nyssaceae</taxon>
        <taxon>Nyssa</taxon>
    </lineage>
</organism>
<comment type="similarity">
    <text evidence="1">Belongs to the major facilitator superfamily. Phosphate:H(+) symporter (TC 2.A.1.9) family.</text>
</comment>
<dbReference type="InterPro" id="IPR008700">
    <property type="entry name" value="TypeIII_avirulence_cleave"/>
</dbReference>
<evidence type="ECO:0000256" key="1">
    <source>
        <dbReference type="ARBA" id="ARBA00044504"/>
    </source>
</evidence>
<evidence type="ECO:0000259" key="2">
    <source>
        <dbReference type="Pfam" id="PF05627"/>
    </source>
</evidence>
<dbReference type="Proteomes" id="UP000325577">
    <property type="component" value="Linkage Group LG17"/>
</dbReference>
<dbReference type="AlphaFoldDB" id="A0A5J5AZ65"/>
<dbReference type="Pfam" id="PF05627">
    <property type="entry name" value="AvrRpt-cleavage"/>
    <property type="match status" value="1"/>
</dbReference>
<sequence>MQIIGLGTVVMMPLIGNLSDVYGRKALLTLPLTLSIIPLGLYFQVLVEEVQWDVNDPASAEGYTVIFNKATLESQFTEVLKKSTQNKRSSARTEEKINSARVWYLFNGQLEISAIVPTSRVWY</sequence>